<evidence type="ECO:0000313" key="2">
    <source>
        <dbReference type="Proteomes" id="UP001054945"/>
    </source>
</evidence>
<dbReference type="AlphaFoldDB" id="A0AAV4PZN9"/>
<keyword evidence="2" id="KW-1185">Reference proteome</keyword>
<accession>A0AAV4PZN9</accession>
<dbReference type="Proteomes" id="UP001054945">
    <property type="component" value="Unassembled WGS sequence"/>
</dbReference>
<dbReference type="EMBL" id="BPLR01005320">
    <property type="protein sequence ID" value="GIY01412.1"/>
    <property type="molecule type" value="Genomic_DNA"/>
</dbReference>
<comment type="caution">
    <text evidence="1">The sequence shown here is derived from an EMBL/GenBank/DDBJ whole genome shotgun (WGS) entry which is preliminary data.</text>
</comment>
<sequence length="78" mass="9459">MGNWKIEIDCCEYDEKLMLKNEMMEKIDIEKDEYDWKEIDVEKDEYELLLKNGEYDERLKLMLKNGEYGKIAVENGKE</sequence>
<reference evidence="1 2" key="1">
    <citation type="submission" date="2021-06" db="EMBL/GenBank/DDBJ databases">
        <title>Caerostris extrusa draft genome.</title>
        <authorList>
            <person name="Kono N."/>
            <person name="Arakawa K."/>
        </authorList>
    </citation>
    <scope>NUCLEOTIDE SEQUENCE [LARGE SCALE GENOMIC DNA]</scope>
</reference>
<evidence type="ECO:0000313" key="1">
    <source>
        <dbReference type="EMBL" id="GIY01412.1"/>
    </source>
</evidence>
<gene>
    <name evidence="1" type="ORF">CEXT_221491</name>
</gene>
<proteinExistence type="predicted"/>
<protein>
    <submittedName>
        <fullName evidence="1">Uncharacterized protein</fullName>
    </submittedName>
</protein>
<organism evidence="1 2">
    <name type="scientific">Caerostris extrusa</name>
    <name type="common">Bark spider</name>
    <name type="synonym">Caerostris bankana</name>
    <dbReference type="NCBI Taxonomy" id="172846"/>
    <lineage>
        <taxon>Eukaryota</taxon>
        <taxon>Metazoa</taxon>
        <taxon>Ecdysozoa</taxon>
        <taxon>Arthropoda</taxon>
        <taxon>Chelicerata</taxon>
        <taxon>Arachnida</taxon>
        <taxon>Araneae</taxon>
        <taxon>Araneomorphae</taxon>
        <taxon>Entelegynae</taxon>
        <taxon>Araneoidea</taxon>
        <taxon>Araneidae</taxon>
        <taxon>Caerostris</taxon>
    </lineage>
</organism>
<name>A0AAV4PZN9_CAEEX</name>